<dbReference type="AlphaFoldDB" id="A0AAU7CSW6"/>
<dbReference type="RefSeq" id="WP_406700596.1">
    <property type="nucleotide sequence ID" value="NZ_CP155447.1"/>
</dbReference>
<evidence type="ECO:0000256" key="8">
    <source>
        <dbReference type="ARBA" id="ARBA00022741"/>
    </source>
</evidence>
<evidence type="ECO:0000256" key="5">
    <source>
        <dbReference type="ARBA" id="ARBA00013059"/>
    </source>
</evidence>
<dbReference type="GO" id="GO:0009089">
    <property type="term" value="P:lysine biosynthetic process via diaminopimelate"/>
    <property type="evidence" value="ECO:0007669"/>
    <property type="project" value="InterPro"/>
</dbReference>
<dbReference type="Pfam" id="PF22468">
    <property type="entry name" value="ACT_9"/>
    <property type="match status" value="3"/>
</dbReference>
<dbReference type="NCBIfam" id="NF005656">
    <property type="entry name" value="PRK07431.1"/>
    <property type="match status" value="1"/>
</dbReference>
<keyword evidence="11" id="KW-0457">Lysine biosynthesis</keyword>
<accession>A0AAU7CSW6</accession>
<dbReference type="Gene3D" id="3.40.1160.10">
    <property type="entry name" value="Acetylglutamate kinase-like"/>
    <property type="match status" value="1"/>
</dbReference>
<dbReference type="InterPro" id="IPR005260">
    <property type="entry name" value="Asp_kin_monofn"/>
</dbReference>
<dbReference type="CDD" id="cd04936">
    <property type="entry name" value="ACT_AKii-LysC-BS-like_2"/>
    <property type="match status" value="2"/>
</dbReference>
<evidence type="ECO:0000256" key="2">
    <source>
        <dbReference type="ARBA" id="ARBA00004986"/>
    </source>
</evidence>
<evidence type="ECO:0000256" key="14">
    <source>
        <dbReference type="SAM" id="MobiDB-lite"/>
    </source>
</evidence>
<comment type="similarity">
    <text evidence="4">Belongs to the aspartokinase family.</text>
</comment>
<dbReference type="InterPro" id="IPR045865">
    <property type="entry name" value="ACT-like_dom_sf"/>
</dbReference>
<dbReference type="GO" id="GO:0005524">
    <property type="term" value="F:ATP binding"/>
    <property type="evidence" value="ECO:0007669"/>
    <property type="project" value="UniProtKB-KW"/>
</dbReference>
<evidence type="ECO:0000256" key="9">
    <source>
        <dbReference type="ARBA" id="ARBA00022777"/>
    </source>
</evidence>
<name>A0AAU7CSW6_9BACT</name>
<dbReference type="EMBL" id="CP155447">
    <property type="protein sequence ID" value="XBH07756.1"/>
    <property type="molecule type" value="Genomic_DNA"/>
</dbReference>
<dbReference type="GO" id="GO:0009090">
    <property type="term" value="P:homoserine biosynthetic process"/>
    <property type="evidence" value="ECO:0007669"/>
    <property type="project" value="TreeGrafter"/>
</dbReference>
<evidence type="ECO:0000256" key="10">
    <source>
        <dbReference type="ARBA" id="ARBA00022840"/>
    </source>
</evidence>
<evidence type="ECO:0000256" key="4">
    <source>
        <dbReference type="ARBA" id="ARBA00010122"/>
    </source>
</evidence>
<organism evidence="16">
    <name type="scientific">Singulisphaera sp. Ch08</name>
    <dbReference type="NCBI Taxonomy" id="3120278"/>
    <lineage>
        <taxon>Bacteria</taxon>
        <taxon>Pseudomonadati</taxon>
        <taxon>Planctomycetota</taxon>
        <taxon>Planctomycetia</taxon>
        <taxon>Isosphaerales</taxon>
        <taxon>Isosphaeraceae</taxon>
        <taxon>Singulisphaera</taxon>
    </lineage>
</organism>
<evidence type="ECO:0000256" key="12">
    <source>
        <dbReference type="ARBA" id="ARBA00047872"/>
    </source>
</evidence>
<evidence type="ECO:0000313" key="16">
    <source>
        <dbReference type="EMBL" id="XBH07756.1"/>
    </source>
</evidence>
<dbReference type="InterPro" id="IPR001048">
    <property type="entry name" value="Asp/Glu/Uridylate_kinase"/>
</dbReference>
<evidence type="ECO:0000256" key="1">
    <source>
        <dbReference type="ARBA" id="ARBA00004766"/>
    </source>
</evidence>
<keyword evidence="8" id="KW-0547">Nucleotide-binding</keyword>
<comment type="pathway">
    <text evidence="1 13">Amino-acid biosynthesis; L-lysine biosynthesis via DAP pathway; (S)-tetrahydrodipicolinate from L-aspartate: step 1/4.</text>
</comment>
<dbReference type="NCBIfam" id="NF005154">
    <property type="entry name" value="PRK06635.1-2"/>
    <property type="match status" value="1"/>
</dbReference>
<dbReference type="InterPro" id="IPR002912">
    <property type="entry name" value="ACT_dom"/>
</dbReference>
<evidence type="ECO:0000256" key="13">
    <source>
        <dbReference type="RuleBase" id="RU004249"/>
    </source>
</evidence>
<feature type="domain" description="ACT" evidence="15">
    <location>
        <begin position="535"/>
        <end position="597"/>
    </location>
</feature>
<sequence>MPLLVQKFGGTSVADADKILAAARRAIQAHQRGQQVLVVVSARGHTTDELIALAKEINEHPPAREMDMLLSTGEQISVALMAMAIQALGVPAISFTGAQIGLVTDSFHSKARIRNISTERMIQALNEGKIVIVAGFQGVDQDYNITTLGRGGSDTTAVALAAVLGADACEIYTDVDGVYTTDPRVVPEARKIDRISYDEMLELASLGAGVMHSRSIEFAKKYGVPVHVRSSFSDAPGTWIVAEGYARRLGVTVTGAALAKDEARITVFRVPDRPGVVHSLFHSIAGSHIVVDMIVQNVATDGTTEVSFTVDSGDLAETLRTVENAARSVGASGVAHEAEVAKVSVVGLGMKTHTGVATTMFEALANAGINIQMITTSEIKISVLVDRASSALALRTVHKAFALDEWDNSAWPPFTVENTPAKTLRQPQDTENGSTSTPPQGMEELVISGVELDEGQACITLFNVPDEPGYAGRVFRRIAEAGVFVDMIVQNISTAGNTHLSFTVPRASAEAATKAVTGMGPGEVSVEPSIAKLSVLGVGMRTHTGVATRMFGALAERGINIALINTSEVRINVVTDAGRGQESLTCLRQAFSLADEA</sequence>
<keyword evidence="7 16" id="KW-0808">Transferase</keyword>
<dbReference type="InterPro" id="IPR001341">
    <property type="entry name" value="Asp_kinase"/>
</dbReference>
<dbReference type="PANTHER" id="PTHR21499:SF3">
    <property type="entry name" value="ASPARTOKINASE"/>
    <property type="match status" value="1"/>
</dbReference>
<dbReference type="FunFam" id="3.30.2130.10:FF:000002">
    <property type="entry name" value="Aspartokinase"/>
    <property type="match status" value="1"/>
</dbReference>
<dbReference type="PROSITE" id="PS00324">
    <property type="entry name" value="ASPARTOKINASE"/>
    <property type="match status" value="1"/>
</dbReference>
<evidence type="ECO:0000256" key="6">
    <source>
        <dbReference type="ARBA" id="ARBA00022605"/>
    </source>
</evidence>
<protein>
    <recommendedName>
        <fullName evidence="5">aspartate kinase</fullName>
        <ecNumber evidence="5">2.7.2.4</ecNumber>
    </recommendedName>
</protein>
<dbReference type="CDD" id="cd04913">
    <property type="entry name" value="ACT_AKii-LysC-BS-like_1"/>
    <property type="match status" value="2"/>
</dbReference>
<evidence type="ECO:0000256" key="7">
    <source>
        <dbReference type="ARBA" id="ARBA00022679"/>
    </source>
</evidence>
<feature type="domain" description="ACT" evidence="15">
    <location>
        <begin position="345"/>
        <end position="418"/>
    </location>
</feature>
<dbReference type="InterPro" id="IPR041740">
    <property type="entry name" value="AKii-LysC-BS"/>
</dbReference>
<dbReference type="SUPFAM" id="SSF55021">
    <property type="entry name" value="ACT-like"/>
    <property type="match status" value="4"/>
</dbReference>
<feature type="region of interest" description="Disordered" evidence="14">
    <location>
        <begin position="419"/>
        <end position="441"/>
    </location>
</feature>
<dbReference type="NCBIfam" id="TIGR00656">
    <property type="entry name" value="asp_kin_monofn"/>
    <property type="match status" value="1"/>
</dbReference>
<dbReference type="EC" id="2.7.2.4" evidence="5"/>
<dbReference type="InterPro" id="IPR036393">
    <property type="entry name" value="AceGlu_kinase-like_sf"/>
</dbReference>
<dbReference type="PROSITE" id="PS51671">
    <property type="entry name" value="ACT"/>
    <property type="match status" value="4"/>
</dbReference>
<comment type="catalytic activity">
    <reaction evidence="12">
        <text>L-aspartate + ATP = 4-phospho-L-aspartate + ADP</text>
        <dbReference type="Rhea" id="RHEA:23776"/>
        <dbReference type="ChEBI" id="CHEBI:29991"/>
        <dbReference type="ChEBI" id="CHEBI:30616"/>
        <dbReference type="ChEBI" id="CHEBI:57535"/>
        <dbReference type="ChEBI" id="CHEBI:456216"/>
        <dbReference type="EC" id="2.7.2.4"/>
    </reaction>
</comment>
<feature type="domain" description="ACT" evidence="15">
    <location>
        <begin position="459"/>
        <end position="531"/>
    </location>
</feature>
<comment type="pathway">
    <text evidence="2 13">Amino-acid biosynthesis; L-methionine biosynthesis via de novo pathway; L-homoserine from L-aspartate: step 1/3.</text>
</comment>
<dbReference type="Gene3D" id="3.30.2130.10">
    <property type="entry name" value="VC0802-like"/>
    <property type="match status" value="2"/>
</dbReference>
<gene>
    <name evidence="16" type="ORF">V5E97_17500</name>
</gene>
<dbReference type="GO" id="GO:0005829">
    <property type="term" value="C:cytosol"/>
    <property type="evidence" value="ECO:0007669"/>
    <property type="project" value="TreeGrafter"/>
</dbReference>
<evidence type="ECO:0000256" key="11">
    <source>
        <dbReference type="ARBA" id="ARBA00023154"/>
    </source>
</evidence>
<dbReference type="FunFam" id="3.40.1160.10:FF:000002">
    <property type="entry name" value="Aspartokinase"/>
    <property type="match status" value="1"/>
</dbReference>
<evidence type="ECO:0000259" key="15">
    <source>
        <dbReference type="PROSITE" id="PS51671"/>
    </source>
</evidence>
<dbReference type="SUPFAM" id="SSF53633">
    <property type="entry name" value="Carbamate kinase-like"/>
    <property type="match status" value="1"/>
</dbReference>
<dbReference type="PANTHER" id="PTHR21499">
    <property type="entry name" value="ASPARTATE KINASE"/>
    <property type="match status" value="1"/>
</dbReference>
<reference evidence="16" key="1">
    <citation type="submission" date="2024-05" db="EMBL/GenBank/DDBJ databases">
        <title>Planctomycetes of the genus Singulisphaera possess chitinolytic capabilities.</title>
        <authorList>
            <person name="Ivanova A."/>
        </authorList>
    </citation>
    <scope>NUCLEOTIDE SEQUENCE</scope>
    <source>
        <strain evidence="16">Ch08T</strain>
    </source>
</reference>
<evidence type="ECO:0000256" key="3">
    <source>
        <dbReference type="ARBA" id="ARBA00005139"/>
    </source>
</evidence>
<dbReference type="GO" id="GO:0004072">
    <property type="term" value="F:aspartate kinase activity"/>
    <property type="evidence" value="ECO:0007669"/>
    <property type="project" value="UniProtKB-EC"/>
</dbReference>
<dbReference type="InterPro" id="IPR054352">
    <property type="entry name" value="ACT_Aspartokinase"/>
</dbReference>
<dbReference type="InterPro" id="IPR018042">
    <property type="entry name" value="Aspartate_kinase_CS"/>
</dbReference>
<dbReference type="NCBIfam" id="NF005155">
    <property type="entry name" value="PRK06635.1-4"/>
    <property type="match status" value="1"/>
</dbReference>
<comment type="pathway">
    <text evidence="3 13">Amino-acid biosynthesis; L-threonine biosynthesis; L-threonine from L-aspartate: step 1/5.</text>
</comment>
<dbReference type="CDD" id="cd04261">
    <property type="entry name" value="AAK_AKii-LysC-BS"/>
    <property type="match status" value="1"/>
</dbReference>
<feature type="domain" description="ACT" evidence="15">
    <location>
        <begin position="265"/>
        <end position="336"/>
    </location>
</feature>
<proteinExistence type="inferred from homology"/>
<keyword evidence="9 16" id="KW-0418">Kinase</keyword>
<feature type="compositionally biased region" description="Polar residues" evidence="14">
    <location>
        <begin position="419"/>
        <end position="439"/>
    </location>
</feature>
<dbReference type="Pfam" id="PF00696">
    <property type="entry name" value="AA_kinase"/>
    <property type="match status" value="1"/>
</dbReference>
<dbReference type="NCBIfam" id="TIGR00657">
    <property type="entry name" value="asp_kinases"/>
    <property type="match status" value="1"/>
</dbReference>
<keyword evidence="6 13" id="KW-0028">Amino-acid biosynthesis</keyword>
<keyword evidence="10" id="KW-0067">ATP-binding</keyword>